<dbReference type="PANTHER" id="PTHR32108">
    <property type="entry name" value="DNA-DIRECTED RNA POLYMERASE SUBUNIT ALPHA"/>
    <property type="match status" value="1"/>
</dbReference>
<protein>
    <recommendedName>
        <fullName evidence="4">Gag-pro-like protein</fullName>
    </recommendedName>
</protein>
<dbReference type="AlphaFoldDB" id="A0A2K3MH63"/>
<dbReference type="EMBL" id="ASHM01061898">
    <property type="protein sequence ID" value="PNX90135.1"/>
    <property type="molecule type" value="Genomic_DNA"/>
</dbReference>
<feature type="compositionally biased region" description="Polar residues" evidence="1">
    <location>
        <begin position="31"/>
        <end position="45"/>
    </location>
</feature>
<evidence type="ECO:0000256" key="1">
    <source>
        <dbReference type="SAM" id="MobiDB-lite"/>
    </source>
</evidence>
<reference evidence="2 3" key="1">
    <citation type="journal article" date="2014" name="Am. J. Bot.">
        <title>Genome assembly and annotation for red clover (Trifolium pratense; Fabaceae).</title>
        <authorList>
            <person name="Istvanek J."/>
            <person name="Jaros M."/>
            <person name="Krenek A."/>
            <person name="Repkova J."/>
        </authorList>
    </citation>
    <scope>NUCLEOTIDE SEQUENCE [LARGE SCALE GENOMIC DNA]</scope>
    <source>
        <strain evidence="3">cv. Tatra</strain>
        <tissue evidence="2">Young leaves</tissue>
    </source>
</reference>
<proteinExistence type="predicted"/>
<accession>A0A2K3MH63</accession>
<feature type="region of interest" description="Disordered" evidence="1">
    <location>
        <begin position="29"/>
        <end position="64"/>
    </location>
</feature>
<evidence type="ECO:0000313" key="3">
    <source>
        <dbReference type="Proteomes" id="UP000236291"/>
    </source>
</evidence>
<evidence type="ECO:0000313" key="2">
    <source>
        <dbReference type="EMBL" id="PNX90135.1"/>
    </source>
</evidence>
<comment type="caution">
    <text evidence="2">The sequence shown here is derived from an EMBL/GenBank/DDBJ whole genome shotgun (WGS) entry which is preliminary data.</text>
</comment>
<sequence length="183" mass="20557">MVGSVSSSFVDLVKIGERIENGIKSGKIQATVGSQSTSKGPINSFTKKEEEDTNAVTSNKSHPTMPVLIPYFPQQLHHQQQGGYQQMNKPGPKTARKRKNIHYDHIPMPYGQILPYLLQKGMVELKPLPPVEPPYLPTFDENARCDYHAGAPGHNIKNCKGFKHKVQELINRRLLSFKEESHS</sequence>
<dbReference type="Proteomes" id="UP000236291">
    <property type="component" value="Unassembled WGS sequence"/>
</dbReference>
<reference evidence="2 3" key="2">
    <citation type="journal article" date="2017" name="Front. Plant Sci.">
        <title>Gene Classification and Mining of Molecular Markers Useful in Red Clover (Trifolium pratense) Breeding.</title>
        <authorList>
            <person name="Istvanek J."/>
            <person name="Dluhosova J."/>
            <person name="Dluhos P."/>
            <person name="Patkova L."/>
            <person name="Nedelnik J."/>
            <person name="Repkova J."/>
        </authorList>
    </citation>
    <scope>NUCLEOTIDE SEQUENCE [LARGE SCALE GENOMIC DNA]</scope>
    <source>
        <strain evidence="3">cv. Tatra</strain>
        <tissue evidence="2">Young leaves</tissue>
    </source>
</reference>
<gene>
    <name evidence="2" type="ORF">L195_g046258</name>
</gene>
<dbReference type="PANTHER" id="PTHR32108:SF9">
    <property type="entry name" value="REVERSE TRANSCRIPTASE RNASE H-LIKE DOMAIN-CONTAINING PROTEIN"/>
    <property type="match status" value="1"/>
</dbReference>
<name>A0A2K3MH63_TRIPR</name>
<evidence type="ECO:0008006" key="4">
    <source>
        <dbReference type="Google" id="ProtNLM"/>
    </source>
</evidence>
<organism evidence="2 3">
    <name type="scientific">Trifolium pratense</name>
    <name type="common">Red clover</name>
    <dbReference type="NCBI Taxonomy" id="57577"/>
    <lineage>
        <taxon>Eukaryota</taxon>
        <taxon>Viridiplantae</taxon>
        <taxon>Streptophyta</taxon>
        <taxon>Embryophyta</taxon>
        <taxon>Tracheophyta</taxon>
        <taxon>Spermatophyta</taxon>
        <taxon>Magnoliopsida</taxon>
        <taxon>eudicotyledons</taxon>
        <taxon>Gunneridae</taxon>
        <taxon>Pentapetalae</taxon>
        <taxon>rosids</taxon>
        <taxon>fabids</taxon>
        <taxon>Fabales</taxon>
        <taxon>Fabaceae</taxon>
        <taxon>Papilionoideae</taxon>
        <taxon>50 kb inversion clade</taxon>
        <taxon>NPAAA clade</taxon>
        <taxon>Hologalegina</taxon>
        <taxon>IRL clade</taxon>
        <taxon>Trifolieae</taxon>
        <taxon>Trifolium</taxon>
    </lineage>
</organism>